<dbReference type="EMBL" id="CP036432">
    <property type="protein sequence ID" value="QDV87015.1"/>
    <property type="molecule type" value="Genomic_DNA"/>
</dbReference>
<dbReference type="Proteomes" id="UP000318081">
    <property type="component" value="Chromosome"/>
</dbReference>
<sequence>MLGQNNDPSELGFVKTVLAATYVAIGSMWIFFVRVFWAVLKRNDELRGENKKLRQQVETLEETNDDDQ</sequence>
<gene>
    <name evidence="2" type="ORF">TBK1r_59640</name>
    <name evidence="3" type="ORF">TBK1r_60420</name>
</gene>
<proteinExistence type="predicted"/>
<evidence type="ECO:0008006" key="5">
    <source>
        <dbReference type="Google" id="ProtNLM"/>
    </source>
</evidence>
<keyword evidence="4" id="KW-1185">Reference proteome</keyword>
<name>A0ABX5XZ16_9BACT</name>
<reference evidence="2 4" key="1">
    <citation type="submission" date="2019-02" db="EMBL/GenBank/DDBJ databases">
        <title>Deep-cultivation of Planctomycetes and their phenomic and genomic characterization uncovers novel biology.</title>
        <authorList>
            <person name="Wiegand S."/>
            <person name="Jogler M."/>
            <person name="Boedeker C."/>
            <person name="Pinto D."/>
            <person name="Vollmers J."/>
            <person name="Rivas-Marin E."/>
            <person name="Kohn T."/>
            <person name="Peeters S.H."/>
            <person name="Heuer A."/>
            <person name="Rast P."/>
            <person name="Oberbeckmann S."/>
            <person name="Bunk B."/>
            <person name="Jeske O."/>
            <person name="Meyerdierks A."/>
            <person name="Storesund J.E."/>
            <person name="Kallscheuer N."/>
            <person name="Luecker S."/>
            <person name="Lage O.M."/>
            <person name="Pohl T."/>
            <person name="Merkel B.J."/>
            <person name="Hornburger P."/>
            <person name="Mueller R.-W."/>
            <person name="Bruemmer F."/>
            <person name="Labrenz M."/>
            <person name="Spormann A.M."/>
            <person name="Op den Camp H."/>
            <person name="Overmann J."/>
            <person name="Amann R."/>
            <person name="Jetten M.S.M."/>
            <person name="Mascher T."/>
            <person name="Medema M.H."/>
            <person name="Devos D.P."/>
            <person name="Kaster A.-K."/>
            <person name="Ovreas L."/>
            <person name="Rohde M."/>
            <person name="Galperin M.Y."/>
            <person name="Jogler C."/>
        </authorList>
    </citation>
    <scope>NUCLEOTIDE SEQUENCE [LARGE SCALE GENOMIC DNA]</scope>
    <source>
        <strain evidence="2 4">TBK1r</strain>
    </source>
</reference>
<keyword evidence="1" id="KW-1133">Transmembrane helix</keyword>
<keyword evidence="1" id="KW-0472">Membrane</keyword>
<dbReference type="EMBL" id="CP036432">
    <property type="protein sequence ID" value="QDV86937.1"/>
    <property type="molecule type" value="Genomic_DNA"/>
</dbReference>
<evidence type="ECO:0000313" key="2">
    <source>
        <dbReference type="EMBL" id="QDV86937.1"/>
    </source>
</evidence>
<accession>A0ABX5XZ16</accession>
<evidence type="ECO:0000313" key="4">
    <source>
        <dbReference type="Proteomes" id="UP000318081"/>
    </source>
</evidence>
<evidence type="ECO:0000313" key="3">
    <source>
        <dbReference type="EMBL" id="QDV87015.1"/>
    </source>
</evidence>
<keyword evidence="1" id="KW-0812">Transmembrane</keyword>
<feature type="transmembrane region" description="Helical" evidence="1">
    <location>
        <begin position="20"/>
        <end position="40"/>
    </location>
</feature>
<protein>
    <recommendedName>
        <fullName evidence="5">CcmD family protein</fullName>
    </recommendedName>
</protein>
<evidence type="ECO:0000256" key="1">
    <source>
        <dbReference type="SAM" id="Phobius"/>
    </source>
</evidence>
<organism evidence="2 4">
    <name type="scientific">Stieleria magnilauensis</name>
    <dbReference type="NCBI Taxonomy" id="2527963"/>
    <lineage>
        <taxon>Bacteria</taxon>
        <taxon>Pseudomonadati</taxon>
        <taxon>Planctomycetota</taxon>
        <taxon>Planctomycetia</taxon>
        <taxon>Pirellulales</taxon>
        <taxon>Pirellulaceae</taxon>
        <taxon>Stieleria</taxon>
    </lineage>
</organism>